<dbReference type="SUPFAM" id="SSF81606">
    <property type="entry name" value="PP2C-like"/>
    <property type="match status" value="1"/>
</dbReference>
<dbReference type="InterPro" id="IPR000222">
    <property type="entry name" value="PP2C_BS"/>
</dbReference>
<evidence type="ECO:0000256" key="9">
    <source>
        <dbReference type="RuleBase" id="RU003465"/>
    </source>
</evidence>
<comment type="similarity">
    <text evidence="9">Belongs to the PP2C family.</text>
</comment>
<dbReference type="GO" id="GO:0007165">
    <property type="term" value="P:signal transduction"/>
    <property type="evidence" value="ECO:0000318"/>
    <property type="project" value="GO_Central"/>
</dbReference>
<dbReference type="InterPro" id="IPR015655">
    <property type="entry name" value="PP2C"/>
</dbReference>
<keyword evidence="12" id="KW-1185">Reference proteome</keyword>
<gene>
    <name evidence="11" type="ORF">SELMODRAFT_122314</name>
</gene>
<evidence type="ECO:0000256" key="2">
    <source>
        <dbReference type="ARBA" id="ARBA00001946"/>
    </source>
</evidence>
<evidence type="ECO:0000256" key="4">
    <source>
        <dbReference type="ARBA" id="ARBA00022723"/>
    </source>
</evidence>
<comment type="cofactor">
    <cofactor evidence="1">
        <name>Mn(2+)</name>
        <dbReference type="ChEBI" id="CHEBI:29035"/>
    </cofactor>
</comment>
<evidence type="ECO:0000256" key="5">
    <source>
        <dbReference type="ARBA" id="ARBA00022801"/>
    </source>
</evidence>
<keyword evidence="7 9" id="KW-0904">Protein phosphatase</keyword>
<keyword evidence="8" id="KW-0464">Manganese</keyword>
<organism evidence="12">
    <name type="scientific">Selaginella moellendorffii</name>
    <name type="common">Spikemoss</name>
    <dbReference type="NCBI Taxonomy" id="88036"/>
    <lineage>
        <taxon>Eukaryota</taxon>
        <taxon>Viridiplantae</taxon>
        <taxon>Streptophyta</taxon>
        <taxon>Embryophyta</taxon>
        <taxon>Tracheophyta</taxon>
        <taxon>Lycopodiopsida</taxon>
        <taxon>Selaginellales</taxon>
        <taxon>Selaginellaceae</taxon>
        <taxon>Selaginella</taxon>
    </lineage>
</organism>
<accession>D8SPW3</accession>
<dbReference type="CDD" id="cd00143">
    <property type="entry name" value="PP2Cc"/>
    <property type="match status" value="1"/>
</dbReference>
<dbReference type="FunCoup" id="D8SPW3">
    <property type="interactions" value="1152"/>
</dbReference>
<reference evidence="11 12" key="1">
    <citation type="journal article" date="2011" name="Science">
        <title>The Selaginella genome identifies genetic changes associated with the evolution of vascular plants.</title>
        <authorList>
            <person name="Banks J.A."/>
            <person name="Nishiyama T."/>
            <person name="Hasebe M."/>
            <person name="Bowman J.L."/>
            <person name="Gribskov M."/>
            <person name="dePamphilis C."/>
            <person name="Albert V.A."/>
            <person name="Aono N."/>
            <person name="Aoyama T."/>
            <person name="Ambrose B.A."/>
            <person name="Ashton N.W."/>
            <person name="Axtell M.J."/>
            <person name="Barker E."/>
            <person name="Barker M.S."/>
            <person name="Bennetzen J.L."/>
            <person name="Bonawitz N.D."/>
            <person name="Chapple C."/>
            <person name="Cheng C."/>
            <person name="Correa L.G."/>
            <person name="Dacre M."/>
            <person name="DeBarry J."/>
            <person name="Dreyer I."/>
            <person name="Elias M."/>
            <person name="Engstrom E.M."/>
            <person name="Estelle M."/>
            <person name="Feng L."/>
            <person name="Finet C."/>
            <person name="Floyd S.K."/>
            <person name="Frommer W.B."/>
            <person name="Fujita T."/>
            <person name="Gramzow L."/>
            <person name="Gutensohn M."/>
            <person name="Harholt J."/>
            <person name="Hattori M."/>
            <person name="Heyl A."/>
            <person name="Hirai T."/>
            <person name="Hiwatashi Y."/>
            <person name="Ishikawa M."/>
            <person name="Iwata M."/>
            <person name="Karol K.G."/>
            <person name="Koehler B."/>
            <person name="Kolukisaoglu U."/>
            <person name="Kubo M."/>
            <person name="Kurata T."/>
            <person name="Lalonde S."/>
            <person name="Li K."/>
            <person name="Li Y."/>
            <person name="Litt A."/>
            <person name="Lyons E."/>
            <person name="Manning G."/>
            <person name="Maruyama T."/>
            <person name="Michael T.P."/>
            <person name="Mikami K."/>
            <person name="Miyazaki S."/>
            <person name="Morinaga S."/>
            <person name="Murata T."/>
            <person name="Mueller-Roeber B."/>
            <person name="Nelson D.R."/>
            <person name="Obara M."/>
            <person name="Oguri Y."/>
            <person name="Olmstead R.G."/>
            <person name="Onodera N."/>
            <person name="Petersen B.L."/>
            <person name="Pils B."/>
            <person name="Prigge M."/>
            <person name="Rensing S.A."/>
            <person name="Riano-Pachon D.M."/>
            <person name="Roberts A.W."/>
            <person name="Sato Y."/>
            <person name="Scheller H.V."/>
            <person name="Schulz B."/>
            <person name="Schulz C."/>
            <person name="Shakirov E.V."/>
            <person name="Shibagaki N."/>
            <person name="Shinohara N."/>
            <person name="Shippen D.E."/>
            <person name="Soerensen I."/>
            <person name="Sotooka R."/>
            <person name="Sugimoto N."/>
            <person name="Sugita M."/>
            <person name="Sumikawa N."/>
            <person name="Tanurdzic M."/>
            <person name="Theissen G."/>
            <person name="Ulvskov P."/>
            <person name="Wakazuki S."/>
            <person name="Weng J.K."/>
            <person name="Willats W.W."/>
            <person name="Wipf D."/>
            <person name="Wolf P.G."/>
            <person name="Yang L."/>
            <person name="Zimmer A.D."/>
            <person name="Zhu Q."/>
            <person name="Mitros T."/>
            <person name="Hellsten U."/>
            <person name="Loque D."/>
            <person name="Otillar R."/>
            <person name="Salamov A."/>
            <person name="Schmutz J."/>
            <person name="Shapiro H."/>
            <person name="Lindquist E."/>
            <person name="Lucas S."/>
            <person name="Rokhsar D."/>
            <person name="Grigoriev I.V."/>
        </authorList>
    </citation>
    <scope>NUCLEOTIDE SEQUENCE [LARGE SCALE GENOMIC DNA]</scope>
</reference>
<dbReference type="GO" id="GO:0046872">
    <property type="term" value="F:metal ion binding"/>
    <property type="evidence" value="ECO:0007669"/>
    <property type="project" value="UniProtKB-KW"/>
</dbReference>
<dbReference type="STRING" id="88036.D8SPW3"/>
<dbReference type="Pfam" id="PF00481">
    <property type="entry name" value="PP2C"/>
    <property type="match status" value="1"/>
</dbReference>
<keyword evidence="4" id="KW-0479">Metal-binding</keyword>
<dbReference type="Gramene" id="EFJ13488">
    <property type="protein sequence ID" value="EFJ13488"/>
    <property type="gene ID" value="SELMODRAFT_122314"/>
</dbReference>
<dbReference type="InterPro" id="IPR036457">
    <property type="entry name" value="PPM-type-like_dom_sf"/>
</dbReference>
<dbReference type="InParanoid" id="D8SPW3"/>
<dbReference type="OrthoDB" id="10264738at2759"/>
<evidence type="ECO:0000256" key="8">
    <source>
        <dbReference type="ARBA" id="ARBA00023211"/>
    </source>
</evidence>
<keyword evidence="5 9" id="KW-0378">Hydrolase</keyword>
<comment type="cofactor">
    <cofactor evidence="2">
        <name>Mg(2+)</name>
        <dbReference type="ChEBI" id="CHEBI:18420"/>
    </cofactor>
</comment>
<dbReference type="PANTHER" id="PTHR13832:SF589">
    <property type="entry name" value="[PYRUVATE DEHYDROGENASE [ACETYL-TRANSFERRING]]-PHOSPHATASE 2, MITOCHONDRIAL"/>
    <property type="match status" value="1"/>
</dbReference>
<evidence type="ECO:0000256" key="6">
    <source>
        <dbReference type="ARBA" id="ARBA00022842"/>
    </source>
</evidence>
<dbReference type="SMART" id="SM00332">
    <property type="entry name" value="PP2Cc"/>
    <property type="match status" value="1"/>
</dbReference>
<evidence type="ECO:0000256" key="7">
    <source>
        <dbReference type="ARBA" id="ARBA00022912"/>
    </source>
</evidence>
<dbReference type="PANTHER" id="PTHR13832">
    <property type="entry name" value="PROTEIN PHOSPHATASE 2C"/>
    <property type="match status" value="1"/>
</dbReference>
<evidence type="ECO:0000313" key="12">
    <source>
        <dbReference type="Proteomes" id="UP000001514"/>
    </source>
</evidence>
<dbReference type="PROSITE" id="PS01032">
    <property type="entry name" value="PPM_1"/>
    <property type="match status" value="1"/>
</dbReference>
<feature type="domain" description="PPM-type phosphatase" evidence="10">
    <location>
        <begin position="67"/>
        <end position="356"/>
    </location>
</feature>
<evidence type="ECO:0000256" key="1">
    <source>
        <dbReference type="ARBA" id="ARBA00001936"/>
    </source>
</evidence>
<dbReference type="HOGENOM" id="CLU_013173_1_0_1"/>
<proteinExistence type="inferred from homology"/>
<sequence length="357" mass="38246">MAVAAPLFGKVCPVLGEKAAAIGKSSRLGPVQQQRFTAFSSSSSAAEVFDPSGLPPESSLASPSSIRWAQLALQGPRAEMEDDMELEEGRIPEFTFAAVYDGHAGISSVNYLKKELFSECVNALQGGALLQSDNSIDLEAALSQAFVQVDKRLLSWLEQQEEADRESGSTATVMFLGKEKVVVAHVGDSRVVISRGGKAEELTSDHRPYGSSKTALAEGKRVIAAGGWISNGRVCGNLAVSRAFGDISLKSRRKEMLEEGLKKNLWTQKFVSKRDLTGEWLTAAPDVTAATLGQDAEFIILASDGLWDSIKSKDAVAFVREQLKEHGDIQRACENLAAAALAQNGQDNISILIADFG</sequence>
<dbReference type="InterPro" id="IPR001932">
    <property type="entry name" value="PPM-type_phosphatase-like_dom"/>
</dbReference>
<dbReference type="Proteomes" id="UP000001514">
    <property type="component" value="Unassembled WGS sequence"/>
</dbReference>
<evidence type="ECO:0000259" key="10">
    <source>
        <dbReference type="PROSITE" id="PS51746"/>
    </source>
</evidence>
<dbReference type="EC" id="3.1.3.16" evidence="3"/>
<keyword evidence="6" id="KW-0460">Magnesium</keyword>
<dbReference type="PROSITE" id="PS51746">
    <property type="entry name" value="PPM_2"/>
    <property type="match status" value="1"/>
</dbReference>
<dbReference type="GO" id="GO:0004722">
    <property type="term" value="F:protein serine/threonine phosphatase activity"/>
    <property type="evidence" value="ECO:0000318"/>
    <property type="project" value="GO_Central"/>
</dbReference>
<dbReference type="Gene3D" id="3.60.40.10">
    <property type="entry name" value="PPM-type phosphatase domain"/>
    <property type="match status" value="1"/>
</dbReference>
<dbReference type="eggNOG" id="KOG0698">
    <property type="taxonomic scope" value="Eukaryota"/>
</dbReference>
<name>D8SPW3_SELML</name>
<evidence type="ECO:0000313" key="11">
    <source>
        <dbReference type="EMBL" id="EFJ13488.1"/>
    </source>
</evidence>
<dbReference type="EMBL" id="GL377632">
    <property type="protein sequence ID" value="EFJ13488.1"/>
    <property type="molecule type" value="Genomic_DNA"/>
</dbReference>
<dbReference type="KEGG" id="smo:SELMODRAFT_122314"/>
<dbReference type="OMA" id="WCHASAA"/>
<dbReference type="AlphaFoldDB" id="D8SPW3"/>
<evidence type="ECO:0000256" key="3">
    <source>
        <dbReference type="ARBA" id="ARBA00013081"/>
    </source>
</evidence>
<protein>
    <recommendedName>
        <fullName evidence="3">protein-serine/threonine phosphatase</fullName>
        <ecNumber evidence="3">3.1.3.16</ecNumber>
    </recommendedName>
</protein>